<protein>
    <submittedName>
        <fullName evidence="2">Uncharacterized protein</fullName>
    </submittedName>
</protein>
<reference evidence="3" key="1">
    <citation type="journal article" date="2017" name="Front. Plant Sci.">
        <title>Climate Clever Clovers: New Paradigm to Reduce the Environmental Footprint of Ruminants by Breeding Low Methanogenic Forages Utilizing Haplotype Variation.</title>
        <authorList>
            <person name="Kaur P."/>
            <person name="Appels R."/>
            <person name="Bayer P.E."/>
            <person name="Keeble-Gagnere G."/>
            <person name="Wang J."/>
            <person name="Hirakawa H."/>
            <person name="Shirasawa K."/>
            <person name="Vercoe P."/>
            <person name="Stefanova K."/>
            <person name="Durmic Z."/>
            <person name="Nichols P."/>
            <person name="Revell C."/>
            <person name="Isobe S.N."/>
            <person name="Edwards D."/>
            <person name="Erskine W."/>
        </authorList>
    </citation>
    <scope>NUCLEOTIDE SEQUENCE [LARGE SCALE GENOMIC DNA]</scope>
    <source>
        <strain evidence="3">cv. Daliak</strain>
    </source>
</reference>
<proteinExistence type="predicted"/>
<gene>
    <name evidence="2" type="ORF">TSUD_138130</name>
</gene>
<dbReference type="EMBL" id="DF974676">
    <property type="protein sequence ID" value="GAU50024.1"/>
    <property type="molecule type" value="Genomic_DNA"/>
</dbReference>
<sequence>MRNLERLIGLDDEWALRLKMKEKERRFGDAGGGGLKNGEGGYGEKKKRNSHR</sequence>
<evidence type="ECO:0000313" key="3">
    <source>
        <dbReference type="Proteomes" id="UP000242715"/>
    </source>
</evidence>
<evidence type="ECO:0000256" key="1">
    <source>
        <dbReference type="SAM" id="MobiDB-lite"/>
    </source>
</evidence>
<evidence type="ECO:0000313" key="2">
    <source>
        <dbReference type="EMBL" id="GAU50024.1"/>
    </source>
</evidence>
<feature type="region of interest" description="Disordered" evidence="1">
    <location>
        <begin position="25"/>
        <end position="52"/>
    </location>
</feature>
<organism evidence="2 3">
    <name type="scientific">Trifolium subterraneum</name>
    <name type="common">Subterranean clover</name>
    <dbReference type="NCBI Taxonomy" id="3900"/>
    <lineage>
        <taxon>Eukaryota</taxon>
        <taxon>Viridiplantae</taxon>
        <taxon>Streptophyta</taxon>
        <taxon>Embryophyta</taxon>
        <taxon>Tracheophyta</taxon>
        <taxon>Spermatophyta</taxon>
        <taxon>Magnoliopsida</taxon>
        <taxon>eudicotyledons</taxon>
        <taxon>Gunneridae</taxon>
        <taxon>Pentapetalae</taxon>
        <taxon>rosids</taxon>
        <taxon>fabids</taxon>
        <taxon>Fabales</taxon>
        <taxon>Fabaceae</taxon>
        <taxon>Papilionoideae</taxon>
        <taxon>50 kb inversion clade</taxon>
        <taxon>NPAAA clade</taxon>
        <taxon>Hologalegina</taxon>
        <taxon>IRL clade</taxon>
        <taxon>Trifolieae</taxon>
        <taxon>Trifolium</taxon>
    </lineage>
</organism>
<keyword evidence="3" id="KW-1185">Reference proteome</keyword>
<dbReference type="Proteomes" id="UP000242715">
    <property type="component" value="Unassembled WGS sequence"/>
</dbReference>
<dbReference type="AlphaFoldDB" id="A0A2Z6P0U5"/>
<accession>A0A2Z6P0U5</accession>
<feature type="compositionally biased region" description="Gly residues" evidence="1">
    <location>
        <begin position="29"/>
        <end position="41"/>
    </location>
</feature>
<name>A0A2Z6P0U5_TRISU</name>